<keyword evidence="2" id="KW-0479">Metal-binding</keyword>
<feature type="domain" description="C2H2-type" evidence="8">
    <location>
        <begin position="14"/>
        <end position="41"/>
    </location>
</feature>
<proteinExistence type="predicted"/>
<comment type="subcellular location">
    <subcellularLocation>
        <location evidence="1">Nucleus</location>
    </subcellularLocation>
</comment>
<dbReference type="OrthoDB" id="3437960at2759"/>
<keyword evidence="5" id="KW-0862">Zinc</keyword>
<sequence>MYEQHTQQGQERSFECPICQKRFAKKPVWKRHMEIHEPNKDHVCKECGKGFPTEQRRIVHERMVHNVERVCDQCGKIFRGIYTLRQHLLEHAGVERRKWPCDQCTAQLNTHTSLKRHKQVAHNDGSTVYICSECGKVAPSSIALLSHKKYVHQAPRKFKCTICEKAFKTNLVLREHMASHTGEDLYTCPHCPKTFKVSSNMHHHRKKAHPFEWAEARLKKPMTASIDMKQVSQEIVM</sequence>
<dbReference type="InterPro" id="IPR013087">
    <property type="entry name" value="Znf_C2H2_type"/>
</dbReference>
<keyword evidence="10" id="KW-1185">Reference proteome</keyword>
<dbReference type="GO" id="GO:0008270">
    <property type="term" value="F:zinc ion binding"/>
    <property type="evidence" value="ECO:0007669"/>
    <property type="project" value="UniProtKB-KW"/>
</dbReference>
<dbReference type="Pfam" id="PF00096">
    <property type="entry name" value="zf-C2H2"/>
    <property type="match status" value="2"/>
</dbReference>
<evidence type="ECO:0000259" key="8">
    <source>
        <dbReference type="PROSITE" id="PS50157"/>
    </source>
</evidence>
<evidence type="ECO:0000256" key="3">
    <source>
        <dbReference type="ARBA" id="ARBA00022737"/>
    </source>
</evidence>
<dbReference type="GO" id="GO:0005634">
    <property type="term" value="C:nucleus"/>
    <property type="evidence" value="ECO:0007669"/>
    <property type="project" value="UniProtKB-SubCell"/>
</dbReference>
<dbReference type="SMART" id="SM00355">
    <property type="entry name" value="ZnF_C2H2"/>
    <property type="match status" value="7"/>
</dbReference>
<protein>
    <recommendedName>
        <fullName evidence="8">C2H2-type domain-containing protein</fullName>
    </recommendedName>
</protein>
<evidence type="ECO:0000256" key="6">
    <source>
        <dbReference type="ARBA" id="ARBA00023242"/>
    </source>
</evidence>
<evidence type="ECO:0000313" key="10">
    <source>
        <dbReference type="Proteomes" id="UP000095300"/>
    </source>
</evidence>
<evidence type="ECO:0000256" key="5">
    <source>
        <dbReference type="ARBA" id="ARBA00022833"/>
    </source>
</evidence>
<organism evidence="9 10">
    <name type="scientific">Stomoxys calcitrans</name>
    <name type="common">Stable fly</name>
    <name type="synonym">Conops calcitrans</name>
    <dbReference type="NCBI Taxonomy" id="35570"/>
    <lineage>
        <taxon>Eukaryota</taxon>
        <taxon>Metazoa</taxon>
        <taxon>Ecdysozoa</taxon>
        <taxon>Arthropoda</taxon>
        <taxon>Hexapoda</taxon>
        <taxon>Insecta</taxon>
        <taxon>Pterygota</taxon>
        <taxon>Neoptera</taxon>
        <taxon>Endopterygota</taxon>
        <taxon>Diptera</taxon>
        <taxon>Brachycera</taxon>
        <taxon>Muscomorpha</taxon>
        <taxon>Muscoidea</taxon>
        <taxon>Muscidae</taxon>
        <taxon>Stomoxys</taxon>
    </lineage>
</organism>
<dbReference type="PROSITE" id="PS00028">
    <property type="entry name" value="ZINC_FINGER_C2H2_1"/>
    <property type="match status" value="6"/>
</dbReference>
<accession>A0A1I8PZI9</accession>
<evidence type="ECO:0000313" key="9">
    <source>
        <dbReference type="EnsemblMetazoa" id="SCAU012472-PA"/>
    </source>
</evidence>
<dbReference type="VEuPathDB" id="VectorBase:SCAU012472"/>
<dbReference type="Pfam" id="PF13894">
    <property type="entry name" value="zf-C2H2_4"/>
    <property type="match status" value="1"/>
</dbReference>
<dbReference type="InterPro" id="IPR036236">
    <property type="entry name" value="Znf_C2H2_sf"/>
</dbReference>
<dbReference type="FunFam" id="3.30.160.60:FF:000100">
    <property type="entry name" value="Zinc finger 45-like"/>
    <property type="match status" value="1"/>
</dbReference>
<feature type="domain" description="C2H2-type" evidence="8">
    <location>
        <begin position="42"/>
        <end position="70"/>
    </location>
</feature>
<dbReference type="STRING" id="35570.A0A1I8PZI9"/>
<keyword evidence="3" id="KW-0677">Repeat</keyword>
<dbReference type="Gene3D" id="3.30.160.60">
    <property type="entry name" value="Classic Zinc Finger"/>
    <property type="match status" value="4"/>
</dbReference>
<evidence type="ECO:0000256" key="4">
    <source>
        <dbReference type="ARBA" id="ARBA00022771"/>
    </source>
</evidence>
<dbReference type="Proteomes" id="UP000095300">
    <property type="component" value="Unassembled WGS sequence"/>
</dbReference>
<feature type="domain" description="C2H2-type" evidence="8">
    <location>
        <begin position="186"/>
        <end position="214"/>
    </location>
</feature>
<keyword evidence="6" id="KW-0539">Nucleus</keyword>
<dbReference type="PANTHER" id="PTHR16515">
    <property type="entry name" value="PR DOMAIN ZINC FINGER PROTEIN"/>
    <property type="match status" value="1"/>
</dbReference>
<dbReference type="SUPFAM" id="SSF57667">
    <property type="entry name" value="beta-beta-alpha zinc fingers"/>
    <property type="match status" value="4"/>
</dbReference>
<feature type="domain" description="C2H2-type" evidence="8">
    <location>
        <begin position="158"/>
        <end position="185"/>
    </location>
</feature>
<dbReference type="EnsemblMetazoa" id="SCAU012472-RA">
    <property type="protein sequence ID" value="SCAU012472-PA"/>
    <property type="gene ID" value="SCAU012472"/>
</dbReference>
<evidence type="ECO:0000256" key="1">
    <source>
        <dbReference type="ARBA" id="ARBA00004123"/>
    </source>
</evidence>
<gene>
    <name evidence="9" type="primary">106094702</name>
</gene>
<name>A0A1I8PZI9_STOCA</name>
<evidence type="ECO:0000256" key="2">
    <source>
        <dbReference type="ARBA" id="ARBA00022723"/>
    </source>
</evidence>
<dbReference type="PANTHER" id="PTHR16515:SF58">
    <property type="entry name" value="ZINC FINGER PROTEIN 22"/>
    <property type="match status" value="1"/>
</dbReference>
<dbReference type="GO" id="GO:0010468">
    <property type="term" value="P:regulation of gene expression"/>
    <property type="evidence" value="ECO:0007669"/>
    <property type="project" value="TreeGrafter"/>
</dbReference>
<dbReference type="AlphaFoldDB" id="A0A1I8PZI9"/>
<feature type="domain" description="C2H2-type" evidence="8">
    <location>
        <begin position="69"/>
        <end position="96"/>
    </location>
</feature>
<feature type="domain" description="C2H2-type" evidence="8">
    <location>
        <begin position="129"/>
        <end position="157"/>
    </location>
</feature>
<dbReference type="Pfam" id="PF13912">
    <property type="entry name" value="zf-C2H2_6"/>
    <property type="match status" value="3"/>
</dbReference>
<keyword evidence="4 7" id="KW-0863">Zinc-finger</keyword>
<evidence type="ECO:0000256" key="7">
    <source>
        <dbReference type="PROSITE-ProRule" id="PRU00042"/>
    </source>
</evidence>
<dbReference type="PROSITE" id="PS50157">
    <property type="entry name" value="ZINC_FINGER_C2H2_2"/>
    <property type="match status" value="6"/>
</dbReference>
<dbReference type="InterPro" id="IPR050331">
    <property type="entry name" value="Zinc_finger"/>
</dbReference>
<reference evidence="9" key="1">
    <citation type="submission" date="2020-05" db="UniProtKB">
        <authorList>
            <consortium name="EnsemblMetazoa"/>
        </authorList>
    </citation>
    <scope>IDENTIFICATION</scope>
    <source>
        <strain evidence="9">USDA</strain>
    </source>
</reference>
<dbReference type="FunFam" id="3.30.160.60:FF:000145">
    <property type="entry name" value="Zinc finger protein 574"/>
    <property type="match status" value="1"/>
</dbReference>